<dbReference type="Proteomes" id="UP000762676">
    <property type="component" value="Unassembled WGS sequence"/>
</dbReference>
<evidence type="ECO:0000313" key="1">
    <source>
        <dbReference type="EMBL" id="GFS13310.1"/>
    </source>
</evidence>
<reference evidence="1 2" key="1">
    <citation type="journal article" date="2021" name="Elife">
        <title>Chloroplast acquisition without the gene transfer in kleptoplastic sea slugs, Plakobranchus ocellatus.</title>
        <authorList>
            <person name="Maeda T."/>
            <person name="Takahashi S."/>
            <person name="Yoshida T."/>
            <person name="Shimamura S."/>
            <person name="Takaki Y."/>
            <person name="Nagai Y."/>
            <person name="Toyoda A."/>
            <person name="Suzuki Y."/>
            <person name="Arimoto A."/>
            <person name="Ishii H."/>
            <person name="Satoh N."/>
            <person name="Nishiyama T."/>
            <person name="Hasebe M."/>
            <person name="Maruyama T."/>
            <person name="Minagawa J."/>
            <person name="Obokata J."/>
            <person name="Shigenobu S."/>
        </authorList>
    </citation>
    <scope>NUCLEOTIDE SEQUENCE [LARGE SCALE GENOMIC DNA]</scope>
</reference>
<dbReference type="AlphaFoldDB" id="A0AAV4IUH4"/>
<protein>
    <submittedName>
        <fullName evidence="1">Uncharacterized protein</fullName>
    </submittedName>
</protein>
<keyword evidence="2" id="KW-1185">Reference proteome</keyword>
<gene>
    <name evidence="1" type="ORF">ElyMa_004881400</name>
</gene>
<dbReference type="EMBL" id="BMAT01009762">
    <property type="protein sequence ID" value="GFS13310.1"/>
    <property type="molecule type" value="Genomic_DNA"/>
</dbReference>
<dbReference type="PANTHER" id="PTHR46704:SF9">
    <property type="entry name" value="BHLH DOMAIN-CONTAINING PROTEIN"/>
    <property type="match status" value="1"/>
</dbReference>
<accession>A0AAV4IUH4</accession>
<name>A0AAV4IUH4_9GAST</name>
<organism evidence="1 2">
    <name type="scientific">Elysia marginata</name>
    <dbReference type="NCBI Taxonomy" id="1093978"/>
    <lineage>
        <taxon>Eukaryota</taxon>
        <taxon>Metazoa</taxon>
        <taxon>Spiralia</taxon>
        <taxon>Lophotrochozoa</taxon>
        <taxon>Mollusca</taxon>
        <taxon>Gastropoda</taxon>
        <taxon>Heterobranchia</taxon>
        <taxon>Euthyneura</taxon>
        <taxon>Panpulmonata</taxon>
        <taxon>Sacoglossa</taxon>
        <taxon>Placobranchoidea</taxon>
        <taxon>Plakobranchidae</taxon>
        <taxon>Elysia</taxon>
    </lineage>
</organism>
<comment type="caution">
    <text evidence="1">The sequence shown here is derived from an EMBL/GenBank/DDBJ whole genome shotgun (WGS) entry which is preliminary data.</text>
</comment>
<proteinExistence type="predicted"/>
<sequence length="242" mass="27358">MLSQEHNIDLQKVLQYPLTPTPCSLATSDGLLLQTNKATLLHKLTLENSLKFDDCAIIRNTVYIVYGNALMQSLSTIPNTFGEIAESAFSPLPHTACVHFVTGTYKEDSIKNCERLRRGSSAENAYLLRGPSTTVPKHWKYFLSCNENKRCLIRLLLNDWESDKYATKLVNKKVFFVCEERCTLLCSDSDEFTVSTPIPDLYSSQEEADTRIILHCQYASRQPNCDTILLLGHQTLMSSCFS</sequence>
<dbReference type="PANTHER" id="PTHR46704">
    <property type="entry name" value="CXC DOMAIN-CONTAINING PROTEIN-RELATED"/>
    <property type="match status" value="1"/>
</dbReference>
<evidence type="ECO:0000313" key="2">
    <source>
        <dbReference type="Proteomes" id="UP000762676"/>
    </source>
</evidence>